<keyword evidence="10" id="KW-1185">Reference proteome</keyword>
<feature type="transmembrane region" description="Helical" evidence="7">
    <location>
        <begin position="317"/>
        <end position="334"/>
    </location>
</feature>
<feature type="transmembrane region" description="Helical" evidence="7">
    <location>
        <begin position="125"/>
        <end position="144"/>
    </location>
</feature>
<dbReference type="SUPFAM" id="SSF103473">
    <property type="entry name" value="MFS general substrate transporter"/>
    <property type="match status" value="1"/>
</dbReference>
<evidence type="ECO:0000256" key="1">
    <source>
        <dbReference type="ARBA" id="ARBA00004651"/>
    </source>
</evidence>
<feature type="transmembrane region" description="Helical" evidence="7">
    <location>
        <begin position="390"/>
        <end position="407"/>
    </location>
</feature>
<sequence length="516" mass="52205">MCGAQFIVTLDIAIVNVALPSIQADLGLAAGDLQWVVITYGLLLGGLLLLGGRAGDLLGRRRILQTGLALFAGASLTAGLSGSFAPLVASRAVQGVGAALAAPAALAVVAATFPEGASRNKALGVFGAAGGSAASVGVVLSGALTAGPGWQWIFFINVPIVAGMVALIPRFVPADRKIHRGPFDIAGAVTVTAGLTAFVYAINKSVDHGWTSTTTLGFLIAGCALLAAFAAIESRSASPLVPLSMFRRPTLNAANLVAALVFASFFATIFQASLLMQQALGYSALRTGLAYLAIAVTAVVAAAGVAPVALTRLGAGWSLALAQGVAAAGLLWLARVPVHAAYWPDLFPGFVAVGIGIGLSQTSLQVAAFIGIPEKVSGLAGGMVETAREIGGSLGIAIVAAVAIAASRGVSTGPAAAVTAGFQRGSLVAAGFAVVAVVTGSPWCAAPNARRAGPPLSRWRRCDTTHFPCRVGPSPRASLCRDVVRWGSSTVDPHRTHERWDRSAQFEVEPGLGVLG</sequence>
<dbReference type="InterPro" id="IPR020846">
    <property type="entry name" value="MFS_dom"/>
</dbReference>
<comment type="subcellular location">
    <subcellularLocation>
        <location evidence="1">Cell membrane</location>
        <topology evidence="1">Multi-pass membrane protein</topology>
    </subcellularLocation>
</comment>
<feature type="transmembrane region" description="Helical" evidence="7">
    <location>
        <begin position="346"/>
        <end position="370"/>
    </location>
</feature>
<organism evidence="9 10">
    <name type="scientific">Nocardia tengchongensis</name>
    <dbReference type="NCBI Taxonomy" id="2055889"/>
    <lineage>
        <taxon>Bacteria</taxon>
        <taxon>Bacillati</taxon>
        <taxon>Actinomycetota</taxon>
        <taxon>Actinomycetes</taxon>
        <taxon>Mycobacteriales</taxon>
        <taxon>Nocardiaceae</taxon>
        <taxon>Nocardia</taxon>
    </lineage>
</organism>
<keyword evidence="6 7" id="KW-0472">Membrane</keyword>
<evidence type="ECO:0000256" key="7">
    <source>
        <dbReference type="SAM" id="Phobius"/>
    </source>
</evidence>
<dbReference type="EMBL" id="CP074371">
    <property type="protein sequence ID" value="QVI20365.1"/>
    <property type="molecule type" value="Genomic_DNA"/>
</dbReference>
<dbReference type="Pfam" id="PF07690">
    <property type="entry name" value="MFS_1"/>
    <property type="match status" value="1"/>
</dbReference>
<keyword evidence="3" id="KW-1003">Cell membrane</keyword>
<reference evidence="9 10" key="1">
    <citation type="submission" date="2021-04" db="EMBL/GenBank/DDBJ databases">
        <title>Nocardia tengchongensis.</title>
        <authorList>
            <person name="Zhuang k."/>
            <person name="Ran Y."/>
            <person name="Li W."/>
        </authorList>
    </citation>
    <scope>NUCLEOTIDE SEQUENCE [LARGE SCALE GENOMIC DNA]</scope>
    <source>
        <strain evidence="9 10">CFH S0057</strain>
    </source>
</reference>
<feature type="domain" description="Major facilitator superfamily (MFS) profile" evidence="8">
    <location>
        <begin position="1"/>
        <end position="443"/>
    </location>
</feature>
<feature type="transmembrane region" description="Helical" evidence="7">
    <location>
        <begin position="288"/>
        <end position="310"/>
    </location>
</feature>
<evidence type="ECO:0000259" key="8">
    <source>
        <dbReference type="PROSITE" id="PS50850"/>
    </source>
</evidence>
<evidence type="ECO:0000313" key="10">
    <source>
        <dbReference type="Proteomes" id="UP000683310"/>
    </source>
</evidence>
<dbReference type="PANTHER" id="PTHR42718">
    <property type="entry name" value="MAJOR FACILITATOR SUPERFAMILY MULTIDRUG TRANSPORTER MFSC"/>
    <property type="match status" value="1"/>
</dbReference>
<feature type="transmembrane region" description="Helical" evidence="7">
    <location>
        <begin position="183"/>
        <end position="202"/>
    </location>
</feature>
<evidence type="ECO:0000256" key="2">
    <source>
        <dbReference type="ARBA" id="ARBA00022448"/>
    </source>
</evidence>
<feature type="transmembrane region" description="Helical" evidence="7">
    <location>
        <begin position="33"/>
        <end position="51"/>
    </location>
</feature>
<feature type="transmembrane region" description="Helical" evidence="7">
    <location>
        <begin position="92"/>
        <end position="113"/>
    </location>
</feature>
<accession>A0ABX8CQ61</accession>
<gene>
    <name evidence="9" type="ORF">KHQ06_29930</name>
</gene>
<dbReference type="PANTHER" id="PTHR42718:SF46">
    <property type="entry name" value="BLR6921 PROTEIN"/>
    <property type="match status" value="1"/>
</dbReference>
<dbReference type="Proteomes" id="UP000683310">
    <property type="component" value="Chromosome"/>
</dbReference>
<evidence type="ECO:0000256" key="6">
    <source>
        <dbReference type="ARBA" id="ARBA00023136"/>
    </source>
</evidence>
<name>A0ABX8CQ61_9NOCA</name>
<keyword evidence="4 7" id="KW-0812">Transmembrane</keyword>
<feature type="transmembrane region" description="Helical" evidence="7">
    <location>
        <begin position="150"/>
        <end position="171"/>
    </location>
</feature>
<feature type="transmembrane region" description="Helical" evidence="7">
    <location>
        <begin position="214"/>
        <end position="232"/>
    </location>
</feature>
<keyword evidence="2" id="KW-0813">Transport</keyword>
<dbReference type="CDD" id="cd17321">
    <property type="entry name" value="MFS_MMR_MDR_like"/>
    <property type="match status" value="1"/>
</dbReference>
<dbReference type="Gene3D" id="1.20.1720.10">
    <property type="entry name" value="Multidrug resistance protein D"/>
    <property type="match status" value="1"/>
</dbReference>
<evidence type="ECO:0000313" key="9">
    <source>
        <dbReference type="EMBL" id="QVI20365.1"/>
    </source>
</evidence>
<evidence type="ECO:0000256" key="5">
    <source>
        <dbReference type="ARBA" id="ARBA00022989"/>
    </source>
</evidence>
<proteinExistence type="predicted"/>
<evidence type="ECO:0000256" key="3">
    <source>
        <dbReference type="ARBA" id="ARBA00022475"/>
    </source>
</evidence>
<evidence type="ECO:0000256" key="4">
    <source>
        <dbReference type="ARBA" id="ARBA00022692"/>
    </source>
</evidence>
<feature type="transmembrane region" description="Helical" evidence="7">
    <location>
        <begin position="427"/>
        <end position="446"/>
    </location>
</feature>
<feature type="transmembrane region" description="Helical" evidence="7">
    <location>
        <begin position="63"/>
        <end position="86"/>
    </location>
</feature>
<dbReference type="InterPro" id="IPR036259">
    <property type="entry name" value="MFS_trans_sf"/>
</dbReference>
<keyword evidence="5 7" id="KW-1133">Transmembrane helix</keyword>
<dbReference type="PROSITE" id="PS50850">
    <property type="entry name" value="MFS"/>
    <property type="match status" value="1"/>
</dbReference>
<protein>
    <submittedName>
        <fullName evidence="9">MFS transporter</fullName>
    </submittedName>
</protein>
<dbReference type="InterPro" id="IPR011701">
    <property type="entry name" value="MFS"/>
</dbReference>
<feature type="transmembrane region" description="Helical" evidence="7">
    <location>
        <begin position="253"/>
        <end position="276"/>
    </location>
</feature>